<dbReference type="EMBL" id="BARV01041260">
    <property type="protein sequence ID" value="GAI49069.1"/>
    <property type="molecule type" value="Genomic_DNA"/>
</dbReference>
<protein>
    <submittedName>
        <fullName evidence="1">Uncharacterized protein</fullName>
    </submittedName>
</protein>
<accession>X1R0K2</accession>
<name>X1R0K2_9ZZZZ</name>
<gene>
    <name evidence="1" type="ORF">S06H3_62530</name>
</gene>
<feature type="non-terminal residue" evidence="1">
    <location>
        <position position="62"/>
    </location>
</feature>
<sequence>MNQFAQAINHCKQGSFAGAVRSDNANEFSLPHLQSGAASNSEAMAQDIGAVQVTISNFPGGF</sequence>
<organism evidence="1">
    <name type="scientific">marine sediment metagenome</name>
    <dbReference type="NCBI Taxonomy" id="412755"/>
    <lineage>
        <taxon>unclassified sequences</taxon>
        <taxon>metagenomes</taxon>
        <taxon>ecological metagenomes</taxon>
    </lineage>
</organism>
<proteinExistence type="predicted"/>
<dbReference type="AlphaFoldDB" id="X1R0K2"/>
<reference evidence="1" key="1">
    <citation type="journal article" date="2014" name="Front. Microbiol.">
        <title>High frequency of phylogenetically diverse reductive dehalogenase-homologous genes in deep subseafloor sedimentary metagenomes.</title>
        <authorList>
            <person name="Kawai M."/>
            <person name="Futagami T."/>
            <person name="Toyoda A."/>
            <person name="Takaki Y."/>
            <person name="Nishi S."/>
            <person name="Hori S."/>
            <person name="Arai W."/>
            <person name="Tsubouchi T."/>
            <person name="Morono Y."/>
            <person name="Uchiyama I."/>
            <person name="Ito T."/>
            <person name="Fujiyama A."/>
            <person name="Inagaki F."/>
            <person name="Takami H."/>
        </authorList>
    </citation>
    <scope>NUCLEOTIDE SEQUENCE</scope>
    <source>
        <strain evidence="1">Expedition CK06-06</strain>
    </source>
</reference>
<evidence type="ECO:0000313" key="1">
    <source>
        <dbReference type="EMBL" id="GAI49069.1"/>
    </source>
</evidence>
<comment type="caution">
    <text evidence="1">The sequence shown here is derived from an EMBL/GenBank/DDBJ whole genome shotgun (WGS) entry which is preliminary data.</text>
</comment>